<evidence type="ECO:0000313" key="1">
    <source>
        <dbReference type="EMBL" id="AND75141.1"/>
    </source>
</evidence>
<keyword evidence="2" id="KW-1185">Reference proteome</keyword>
<protein>
    <submittedName>
        <fullName evidence="1">Uncharacterized protein</fullName>
    </submittedName>
</protein>
<gene>
    <name evidence="1" type="ORF">pf16_218</name>
</gene>
<accession>A0A1S5R3Z7</accession>
<organism evidence="1 2">
    <name type="scientific">Pseudomonas phage pf16</name>
    <dbReference type="NCBI Taxonomy" id="1815630"/>
    <lineage>
        <taxon>Viruses</taxon>
        <taxon>Duplodnaviria</taxon>
        <taxon>Heunggongvirae</taxon>
        <taxon>Uroviricota</taxon>
        <taxon>Caudoviricetes</taxon>
        <taxon>Chakrabartyvirus</taxon>
        <taxon>Chakrabartyvirus pf16</taxon>
    </lineage>
</organism>
<dbReference type="Proteomes" id="UP000225821">
    <property type="component" value="Segment"/>
</dbReference>
<name>A0A1S5R3Z7_9CAUD</name>
<sequence length="100" mass="11198">MSDKIKYIDMREEPPAGSGKIVPMKSKRLLLNIRDWLIQKLAGDRMIIINAHIAPIPRDADTNIVGKLSDSKSGALLCGSYFYCSDVQMLQLTNYADARK</sequence>
<dbReference type="EMBL" id="KU873925">
    <property type="protein sequence ID" value="AND75141.1"/>
    <property type="molecule type" value="Genomic_DNA"/>
</dbReference>
<evidence type="ECO:0000313" key="2">
    <source>
        <dbReference type="Proteomes" id="UP000225821"/>
    </source>
</evidence>
<proteinExistence type="predicted"/>
<reference evidence="1 2" key="1">
    <citation type="submission" date="2016-03" db="EMBL/GenBank/DDBJ databases">
        <title>Characterisation of pf16 and phiPMW: Two novel phages infecting Pseudomonas putida PpG1.</title>
        <authorList>
            <person name="Magill D.J."/>
            <person name="Krylov V.N."/>
            <person name="Shaburova O.V."/>
            <person name="Allen C.C.R."/>
            <person name="McGrath J.W."/>
            <person name="Quinn J.P."/>
            <person name="Kulakov L.A."/>
        </authorList>
    </citation>
    <scope>NUCLEOTIDE SEQUENCE [LARGE SCALE GENOMIC DNA]</scope>
</reference>